<evidence type="ECO:0000313" key="4">
    <source>
        <dbReference type="EMBL" id="KUG22419.1"/>
    </source>
</evidence>
<dbReference type="Pfam" id="PF04350">
    <property type="entry name" value="PilO"/>
    <property type="match status" value="2"/>
</dbReference>
<evidence type="ECO:0000256" key="1">
    <source>
        <dbReference type="SAM" id="Coils"/>
    </source>
</evidence>
<dbReference type="AlphaFoldDB" id="A0A0W8FQ37"/>
<dbReference type="PANTHER" id="PTHR39555">
    <property type="entry name" value="FIMBRIAL ASSEMBLY PROTEIN PILO-LIKE PROTEIN-RELATED"/>
    <property type="match status" value="1"/>
</dbReference>
<organism evidence="4">
    <name type="scientific">hydrocarbon metagenome</name>
    <dbReference type="NCBI Taxonomy" id="938273"/>
    <lineage>
        <taxon>unclassified sequences</taxon>
        <taxon>metagenomes</taxon>
        <taxon>ecological metagenomes</taxon>
    </lineage>
</organism>
<dbReference type="PANTHER" id="PTHR39555:SF1">
    <property type="entry name" value="TYPE IV PILUS INNER MEMBRANE COMPONENT PILO"/>
    <property type="match status" value="1"/>
</dbReference>
<dbReference type="InterPro" id="IPR014717">
    <property type="entry name" value="Transl_elong_EF1B/ribsomal_bS6"/>
</dbReference>
<protein>
    <submittedName>
        <fullName evidence="4">Uncharacterized protein</fullName>
    </submittedName>
</protein>
<evidence type="ECO:0000256" key="3">
    <source>
        <dbReference type="SAM" id="Phobius"/>
    </source>
</evidence>
<gene>
    <name evidence="4" type="ORF">ASZ90_007823</name>
</gene>
<name>A0A0W8FQ37_9ZZZZ</name>
<dbReference type="GO" id="GO:0043683">
    <property type="term" value="P:type IV pilus assembly"/>
    <property type="evidence" value="ECO:0007669"/>
    <property type="project" value="InterPro"/>
</dbReference>
<dbReference type="GO" id="GO:0043107">
    <property type="term" value="P:type IV pilus-dependent motility"/>
    <property type="evidence" value="ECO:0007669"/>
    <property type="project" value="InterPro"/>
</dbReference>
<dbReference type="EMBL" id="LNQE01000970">
    <property type="protein sequence ID" value="KUG22419.1"/>
    <property type="molecule type" value="Genomic_DNA"/>
</dbReference>
<feature type="transmembrane region" description="Helical" evidence="3">
    <location>
        <begin position="17"/>
        <end position="35"/>
    </location>
</feature>
<dbReference type="Gene3D" id="3.30.70.60">
    <property type="match status" value="1"/>
</dbReference>
<evidence type="ECO:0000256" key="2">
    <source>
        <dbReference type="SAM" id="MobiDB-lite"/>
    </source>
</evidence>
<proteinExistence type="predicted"/>
<reference evidence="4" key="1">
    <citation type="journal article" date="2015" name="Proc. Natl. Acad. Sci. U.S.A.">
        <title>Networks of energetic and metabolic interactions define dynamics in microbial communities.</title>
        <authorList>
            <person name="Embree M."/>
            <person name="Liu J.K."/>
            <person name="Al-Bassam M.M."/>
            <person name="Zengler K."/>
        </authorList>
    </citation>
    <scope>NUCLEOTIDE SEQUENCE</scope>
</reference>
<comment type="caution">
    <text evidence="4">The sequence shown here is derived from an EMBL/GenBank/DDBJ whole genome shotgun (WGS) entry which is preliminary data.</text>
</comment>
<accession>A0A0W8FQ37</accession>
<dbReference type="InterPro" id="IPR007445">
    <property type="entry name" value="PilO"/>
</dbReference>
<feature type="coiled-coil region" evidence="1">
    <location>
        <begin position="36"/>
        <end position="87"/>
    </location>
</feature>
<sequence length="241" mass="26938">MAITLNDIKKMSTKAKVLVVCLIVFIVGYLYWFYFLSSAIEKKSALNEKYAEMQSKIKEKEKVATQINQYMADVAKLTEDYKVALQKLPNQKEIPALFHSVALAGKDAGVDFLLFEPKPAVPKTLEKQPTGIQKTAELMKPSDQRQGEQQPAGAAGDKKGAAPEPFYEEIPVGVSVIGSFQNILYFFSKVAQLPRIINVSDITIGDRKEVRGKGHVVTTNCIIKTYMFIDKKEKVIEKTTK</sequence>
<keyword evidence="3" id="KW-0472">Membrane</keyword>
<keyword evidence="3" id="KW-0812">Transmembrane</keyword>
<feature type="region of interest" description="Disordered" evidence="2">
    <location>
        <begin position="138"/>
        <end position="161"/>
    </location>
</feature>
<keyword evidence="1" id="KW-0175">Coiled coil</keyword>
<keyword evidence="3" id="KW-1133">Transmembrane helix</keyword>